<dbReference type="AlphaFoldDB" id="A0A1Y3PDF2"/>
<dbReference type="Pfam" id="PF10976">
    <property type="entry name" value="DUF2790"/>
    <property type="match status" value="1"/>
</dbReference>
<sequence length="90" mass="9728">MKNLALFAALSFFAVFASANDQVNNNSQIPAAVDYDYSQNLDIAKVLNVTAAQSNTCGPVVAHMLYLDSKGVEHNLEYTRISDGNNCQNG</sequence>
<keyword evidence="3" id="KW-1185">Reference proteome</keyword>
<feature type="signal peptide" evidence="1">
    <location>
        <begin position="1"/>
        <end position="19"/>
    </location>
</feature>
<proteinExistence type="predicted"/>
<dbReference type="Gene3D" id="2.30.140.50">
    <property type="entry name" value="Protein of unknown function DUF2790"/>
    <property type="match status" value="1"/>
</dbReference>
<organism evidence="2 3">
    <name type="scientific">Pseudomonas caspiana</name>
    <dbReference type="NCBI Taxonomy" id="1451454"/>
    <lineage>
        <taxon>Bacteria</taxon>
        <taxon>Pseudomonadati</taxon>
        <taxon>Pseudomonadota</taxon>
        <taxon>Gammaproteobacteria</taxon>
        <taxon>Pseudomonadales</taxon>
        <taxon>Pseudomonadaceae</taxon>
        <taxon>Pseudomonas</taxon>
    </lineage>
</organism>
<accession>A0A1Y3PDF2</accession>
<dbReference type="InterPro" id="IPR021245">
    <property type="entry name" value="DUF2790"/>
</dbReference>
<evidence type="ECO:0000313" key="3">
    <source>
        <dbReference type="Proteomes" id="UP000195440"/>
    </source>
</evidence>
<comment type="caution">
    <text evidence="2">The sequence shown here is derived from an EMBL/GenBank/DDBJ whole genome shotgun (WGS) entry which is preliminary data.</text>
</comment>
<dbReference type="RefSeq" id="WP_087264004.1">
    <property type="nucleotide sequence ID" value="NZ_CP167995.1"/>
</dbReference>
<evidence type="ECO:0000256" key="1">
    <source>
        <dbReference type="SAM" id="SignalP"/>
    </source>
</evidence>
<evidence type="ECO:0000313" key="2">
    <source>
        <dbReference type="EMBL" id="OUM75653.1"/>
    </source>
</evidence>
<dbReference type="OrthoDB" id="6952585at2"/>
<name>A0A1Y3PDF2_9PSED</name>
<evidence type="ECO:0008006" key="4">
    <source>
        <dbReference type="Google" id="ProtNLM"/>
    </source>
</evidence>
<dbReference type="Proteomes" id="UP000195440">
    <property type="component" value="Unassembled WGS sequence"/>
</dbReference>
<gene>
    <name evidence="2" type="ORF">AUC60_00645</name>
</gene>
<dbReference type="EMBL" id="LOHF01000001">
    <property type="protein sequence ID" value="OUM75653.1"/>
    <property type="molecule type" value="Genomic_DNA"/>
</dbReference>
<feature type="chain" id="PRO_5013164312" description="DUF2790 domain-containing protein" evidence="1">
    <location>
        <begin position="20"/>
        <end position="90"/>
    </location>
</feature>
<reference evidence="2 3" key="1">
    <citation type="journal article" date="2017" name="Syst. Appl. Microbiol.">
        <title>Pseudomonas caspiana sp. nov., a citrus pathogen in the Pseudomonas syringae phylogenetic group.</title>
        <authorList>
            <person name="Busquets A."/>
            <person name="Gomila M."/>
            <person name="Beiki F."/>
            <person name="Mulet M."/>
            <person name="Rahimian H."/>
            <person name="Garcia-Valdes E."/>
            <person name="Lalucat J."/>
        </authorList>
    </citation>
    <scope>NUCLEOTIDE SEQUENCE [LARGE SCALE GENOMIC DNA]</scope>
    <source>
        <strain evidence="2 3">FBF102</strain>
    </source>
</reference>
<protein>
    <recommendedName>
        <fullName evidence="4">DUF2790 domain-containing protein</fullName>
    </recommendedName>
</protein>
<keyword evidence="1" id="KW-0732">Signal</keyword>